<organism evidence="1">
    <name type="scientific">Arundo donax</name>
    <name type="common">Giant reed</name>
    <name type="synonym">Donax arundinaceus</name>
    <dbReference type="NCBI Taxonomy" id="35708"/>
    <lineage>
        <taxon>Eukaryota</taxon>
        <taxon>Viridiplantae</taxon>
        <taxon>Streptophyta</taxon>
        <taxon>Embryophyta</taxon>
        <taxon>Tracheophyta</taxon>
        <taxon>Spermatophyta</taxon>
        <taxon>Magnoliopsida</taxon>
        <taxon>Liliopsida</taxon>
        <taxon>Poales</taxon>
        <taxon>Poaceae</taxon>
        <taxon>PACMAD clade</taxon>
        <taxon>Arundinoideae</taxon>
        <taxon>Arundineae</taxon>
        <taxon>Arundo</taxon>
    </lineage>
</organism>
<name>A0A0A9B5I4_ARUDO</name>
<dbReference type="AlphaFoldDB" id="A0A0A9B5I4"/>
<evidence type="ECO:0000313" key="1">
    <source>
        <dbReference type="EMBL" id="JAD54562.1"/>
    </source>
</evidence>
<dbReference type="EMBL" id="GBRH01243333">
    <property type="protein sequence ID" value="JAD54562.1"/>
    <property type="molecule type" value="Transcribed_RNA"/>
</dbReference>
<reference evidence="1" key="2">
    <citation type="journal article" date="2015" name="Data Brief">
        <title>Shoot transcriptome of the giant reed, Arundo donax.</title>
        <authorList>
            <person name="Barrero R.A."/>
            <person name="Guerrero F.D."/>
            <person name="Moolhuijzen P."/>
            <person name="Goolsby J.A."/>
            <person name="Tidwell J."/>
            <person name="Bellgard S.E."/>
            <person name="Bellgard M.I."/>
        </authorList>
    </citation>
    <scope>NUCLEOTIDE SEQUENCE</scope>
    <source>
        <tissue evidence="1">Shoot tissue taken approximately 20 cm above the soil surface</tissue>
    </source>
</reference>
<accession>A0A0A9B5I4</accession>
<reference evidence="1" key="1">
    <citation type="submission" date="2014-09" db="EMBL/GenBank/DDBJ databases">
        <authorList>
            <person name="Magalhaes I.L.F."/>
            <person name="Oliveira U."/>
            <person name="Santos F.R."/>
            <person name="Vidigal T.H.D.A."/>
            <person name="Brescovit A.D."/>
            <person name="Santos A.J."/>
        </authorList>
    </citation>
    <scope>NUCLEOTIDE SEQUENCE</scope>
    <source>
        <tissue evidence="1">Shoot tissue taken approximately 20 cm above the soil surface</tissue>
    </source>
</reference>
<proteinExistence type="predicted"/>
<protein>
    <submittedName>
        <fullName evidence="1">Uncharacterized protein</fullName>
    </submittedName>
</protein>
<sequence>MGEESSQTGGEEDGDAGQGRWNARWCRSLPLLAPAWSCGCGGVGKVKSSLSSSSCSCSRWWCSGMAMARWQESGRLRDLELGCAGGTESFAFLC</sequence>